<evidence type="ECO:0000313" key="10">
    <source>
        <dbReference type="EMBL" id="EFN69622.1"/>
    </source>
</evidence>
<dbReference type="EMBL" id="GL438061">
    <property type="protein sequence ID" value="EFN69622.1"/>
    <property type="molecule type" value="Genomic_DNA"/>
</dbReference>
<keyword evidence="8" id="KW-0511">Multifunctional enzyme</keyword>
<evidence type="ECO:0000256" key="5">
    <source>
        <dbReference type="ARBA" id="ARBA00023002"/>
    </source>
</evidence>
<keyword evidence="11" id="KW-1185">Reference proteome</keyword>
<evidence type="ECO:0000256" key="8">
    <source>
        <dbReference type="ARBA" id="ARBA00023268"/>
    </source>
</evidence>
<dbReference type="STRING" id="104421.E2AAB1"/>
<dbReference type="GO" id="GO:0016491">
    <property type="term" value="F:oxidoreductase activity"/>
    <property type="evidence" value="ECO:0007669"/>
    <property type="project" value="UniProtKB-KW"/>
</dbReference>
<dbReference type="InParanoid" id="E2AAB1"/>
<keyword evidence="4" id="KW-0521">NADP</keyword>
<accession>E2AAB1</accession>
<keyword evidence="2" id="KW-0444">Lipid biosynthesis</keyword>
<name>E2AAB1_CAMFO</name>
<dbReference type="Proteomes" id="UP000000311">
    <property type="component" value="Unassembled WGS sequence"/>
</dbReference>
<reference evidence="10 11" key="1">
    <citation type="journal article" date="2010" name="Science">
        <title>Genomic comparison of the ants Camponotus floridanus and Harpegnathos saltator.</title>
        <authorList>
            <person name="Bonasio R."/>
            <person name="Zhang G."/>
            <person name="Ye C."/>
            <person name="Mutti N.S."/>
            <person name="Fang X."/>
            <person name="Qin N."/>
            <person name="Donahue G."/>
            <person name="Yang P."/>
            <person name="Li Q."/>
            <person name="Li C."/>
            <person name="Zhang P."/>
            <person name="Huang Z."/>
            <person name="Berger S.L."/>
            <person name="Reinberg D."/>
            <person name="Wang J."/>
            <person name="Liebig J."/>
        </authorList>
    </citation>
    <scope>NUCLEOTIDE SEQUENCE [LARGE SCALE GENOMIC DNA]</scope>
    <source>
        <strain evidence="11">C129</strain>
    </source>
</reference>
<keyword evidence="5" id="KW-0560">Oxidoreductase</keyword>
<dbReference type="OMA" id="AHVMDQQ"/>
<evidence type="ECO:0000256" key="1">
    <source>
        <dbReference type="ARBA" id="ARBA00022450"/>
    </source>
</evidence>
<dbReference type="InterPro" id="IPR050091">
    <property type="entry name" value="PKS_NRPS_Biosynth_Enz"/>
</dbReference>
<keyword evidence="1" id="KW-0596">Phosphopantetheine</keyword>
<dbReference type="OrthoDB" id="329835at2759"/>
<dbReference type="InterPro" id="IPR014030">
    <property type="entry name" value="Ketoacyl_synth_N"/>
</dbReference>
<feature type="domain" description="Beta-ketoacyl synthase-like N-terminal" evidence="9">
    <location>
        <begin position="21"/>
        <end position="83"/>
    </location>
</feature>
<evidence type="ECO:0000256" key="7">
    <source>
        <dbReference type="ARBA" id="ARBA00023160"/>
    </source>
</evidence>
<protein>
    <submittedName>
        <fullName evidence="10">Fatty acid synthase</fullName>
    </submittedName>
</protein>
<evidence type="ECO:0000256" key="4">
    <source>
        <dbReference type="ARBA" id="ARBA00022857"/>
    </source>
</evidence>
<evidence type="ECO:0000256" key="6">
    <source>
        <dbReference type="ARBA" id="ARBA00023098"/>
    </source>
</evidence>
<evidence type="ECO:0000256" key="3">
    <source>
        <dbReference type="ARBA" id="ARBA00022832"/>
    </source>
</evidence>
<proteinExistence type="predicted"/>
<keyword evidence="3" id="KW-0276">Fatty acid metabolism</keyword>
<organism evidence="11">
    <name type="scientific">Camponotus floridanus</name>
    <name type="common">Florida carpenter ant</name>
    <dbReference type="NCBI Taxonomy" id="104421"/>
    <lineage>
        <taxon>Eukaryota</taxon>
        <taxon>Metazoa</taxon>
        <taxon>Ecdysozoa</taxon>
        <taxon>Arthropoda</taxon>
        <taxon>Hexapoda</taxon>
        <taxon>Insecta</taxon>
        <taxon>Pterygota</taxon>
        <taxon>Neoptera</taxon>
        <taxon>Endopterygota</taxon>
        <taxon>Hymenoptera</taxon>
        <taxon>Apocrita</taxon>
        <taxon>Aculeata</taxon>
        <taxon>Formicoidea</taxon>
        <taxon>Formicidae</taxon>
        <taxon>Formicinae</taxon>
        <taxon>Camponotus</taxon>
    </lineage>
</organism>
<dbReference type="GO" id="GO:0006633">
    <property type="term" value="P:fatty acid biosynthetic process"/>
    <property type="evidence" value="ECO:0007669"/>
    <property type="project" value="UniProtKB-KW"/>
</dbReference>
<dbReference type="GO" id="GO:0004312">
    <property type="term" value="F:fatty acid synthase activity"/>
    <property type="evidence" value="ECO:0007669"/>
    <property type="project" value="TreeGrafter"/>
</dbReference>
<evidence type="ECO:0000313" key="11">
    <source>
        <dbReference type="Proteomes" id="UP000000311"/>
    </source>
</evidence>
<keyword evidence="7" id="KW-0275">Fatty acid biosynthesis</keyword>
<dbReference type="AlphaFoldDB" id="E2AAB1"/>
<dbReference type="Gene3D" id="3.40.47.10">
    <property type="match status" value="1"/>
</dbReference>
<dbReference type="Pfam" id="PF00109">
    <property type="entry name" value="ketoacyl-synt"/>
    <property type="match status" value="1"/>
</dbReference>
<dbReference type="PANTHER" id="PTHR43775">
    <property type="entry name" value="FATTY ACID SYNTHASE"/>
    <property type="match status" value="1"/>
</dbReference>
<keyword evidence="6" id="KW-0443">Lipid metabolism</keyword>
<gene>
    <name evidence="10" type="ORF">EAG_03686</name>
</gene>
<dbReference type="InterPro" id="IPR016039">
    <property type="entry name" value="Thiolase-like"/>
</dbReference>
<sequence>MVTEDDGRWKPGLYGLPSRFGKLKNIHSFDASFFKIPPKQAHVMDQQLRIMLEVTYEALIDASVNPSTLKKSHTGVFIGVYSSECE</sequence>
<dbReference type="SUPFAM" id="SSF53901">
    <property type="entry name" value="Thiolase-like"/>
    <property type="match status" value="1"/>
</dbReference>
<evidence type="ECO:0000259" key="9">
    <source>
        <dbReference type="Pfam" id="PF00109"/>
    </source>
</evidence>
<evidence type="ECO:0000256" key="2">
    <source>
        <dbReference type="ARBA" id="ARBA00022516"/>
    </source>
</evidence>
<dbReference type="PANTHER" id="PTHR43775:SF7">
    <property type="entry name" value="FATTY ACID SYNTHASE"/>
    <property type="match status" value="1"/>
</dbReference>